<feature type="domain" description="PA14" evidence="11">
    <location>
        <begin position="407"/>
        <end position="557"/>
    </location>
</feature>
<dbReference type="PROSITE" id="PS51820">
    <property type="entry name" value="PA14"/>
    <property type="match status" value="1"/>
</dbReference>
<evidence type="ECO:0000256" key="5">
    <source>
        <dbReference type="ARBA" id="ARBA00022801"/>
    </source>
</evidence>
<gene>
    <name evidence="12" type="ORF">Micbo1qcDRAFT_188415</name>
</gene>
<dbReference type="InParanoid" id="A0A136J8S6"/>
<dbReference type="GO" id="GO:0030245">
    <property type="term" value="P:cellulose catabolic process"/>
    <property type="evidence" value="ECO:0007669"/>
    <property type="project" value="UniProtKB-UniPathway"/>
</dbReference>
<dbReference type="InterPro" id="IPR037524">
    <property type="entry name" value="PA14/GLEYA"/>
</dbReference>
<dbReference type="GO" id="GO:0008422">
    <property type="term" value="F:beta-glucosidase activity"/>
    <property type="evidence" value="ECO:0007669"/>
    <property type="project" value="UniProtKB-EC"/>
</dbReference>
<evidence type="ECO:0000256" key="7">
    <source>
        <dbReference type="ARBA" id="ARBA00023277"/>
    </source>
</evidence>
<dbReference type="InterPro" id="IPR001764">
    <property type="entry name" value="Glyco_hydro_3_N"/>
</dbReference>
<dbReference type="InterPro" id="IPR050288">
    <property type="entry name" value="Cellulose_deg_GH3"/>
</dbReference>
<dbReference type="Gene3D" id="2.60.120.260">
    <property type="entry name" value="Galactose-binding domain-like"/>
    <property type="match status" value="1"/>
</dbReference>
<dbReference type="Gene3D" id="3.40.50.1700">
    <property type="entry name" value="Glycoside hydrolase family 3 C-terminal domain"/>
    <property type="match status" value="1"/>
</dbReference>
<evidence type="ECO:0000313" key="12">
    <source>
        <dbReference type="EMBL" id="KXJ93549.1"/>
    </source>
</evidence>
<evidence type="ECO:0000259" key="11">
    <source>
        <dbReference type="PROSITE" id="PS51820"/>
    </source>
</evidence>
<dbReference type="AlphaFoldDB" id="A0A136J8S6"/>
<organism evidence="12 13">
    <name type="scientific">Microdochium bolleyi</name>
    <dbReference type="NCBI Taxonomy" id="196109"/>
    <lineage>
        <taxon>Eukaryota</taxon>
        <taxon>Fungi</taxon>
        <taxon>Dikarya</taxon>
        <taxon>Ascomycota</taxon>
        <taxon>Pezizomycotina</taxon>
        <taxon>Sordariomycetes</taxon>
        <taxon>Xylariomycetidae</taxon>
        <taxon>Xylariales</taxon>
        <taxon>Microdochiaceae</taxon>
        <taxon>Microdochium</taxon>
    </lineage>
</organism>
<dbReference type="InterPro" id="IPR036962">
    <property type="entry name" value="Glyco_hydro_3_N_sf"/>
</dbReference>
<evidence type="ECO:0000256" key="2">
    <source>
        <dbReference type="ARBA" id="ARBA00004987"/>
    </source>
</evidence>
<comment type="catalytic activity">
    <reaction evidence="1 10">
        <text>Hydrolysis of terminal, non-reducing beta-D-glucosyl residues with release of beta-D-glucose.</text>
        <dbReference type="EC" id="3.2.1.21"/>
    </reaction>
</comment>
<dbReference type="InterPro" id="IPR002772">
    <property type="entry name" value="Glyco_hydro_3_C"/>
</dbReference>
<dbReference type="SUPFAM" id="SSF51445">
    <property type="entry name" value="(Trans)glycosidases"/>
    <property type="match status" value="1"/>
</dbReference>
<evidence type="ECO:0000256" key="8">
    <source>
        <dbReference type="ARBA" id="ARBA00023295"/>
    </source>
</evidence>
<dbReference type="SMART" id="SM01217">
    <property type="entry name" value="Fn3_like"/>
    <property type="match status" value="1"/>
</dbReference>
<dbReference type="Pfam" id="PF00933">
    <property type="entry name" value="Glyco_hydro_3"/>
    <property type="match status" value="1"/>
</dbReference>
<name>A0A136J8S6_9PEZI</name>
<comment type="pathway">
    <text evidence="2 10">Glycan metabolism; cellulose degradation.</text>
</comment>
<evidence type="ECO:0000256" key="9">
    <source>
        <dbReference type="ARBA" id="ARBA00023326"/>
    </source>
</evidence>
<proteinExistence type="inferred from homology"/>
<dbReference type="Gene3D" id="2.60.40.10">
    <property type="entry name" value="Immunoglobulins"/>
    <property type="match status" value="1"/>
</dbReference>
<dbReference type="PANTHER" id="PTHR42715">
    <property type="entry name" value="BETA-GLUCOSIDASE"/>
    <property type="match status" value="1"/>
</dbReference>
<dbReference type="SUPFAM" id="SSF52279">
    <property type="entry name" value="Beta-D-glucan exohydrolase, C-terminal domain"/>
    <property type="match status" value="1"/>
</dbReference>
<dbReference type="PRINTS" id="PR00133">
    <property type="entry name" value="GLHYDRLASE3"/>
</dbReference>
<dbReference type="OrthoDB" id="47059at2759"/>
<dbReference type="SUPFAM" id="SSF56988">
    <property type="entry name" value="Anthrax protective antigen"/>
    <property type="match status" value="1"/>
</dbReference>
<dbReference type="UniPathway" id="UPA00696"/>
<dbReference type="STRING" id="196109.A0A136J8S6"/>
<evidence type="ECO:0000256" key="6">
    <source>
        <dbReference type="ARBA" id="ARBA00023180"/>
    </source>
</evidence>
<dbReference type="InterPro" id="IPR036881">
    <property type="entry name" value="Glyco_hydro_3_C_sf"/>
</dbReference>
<dbReference type="InterPro" id="IPR026891">
    <property type="entry name" value="Fn3-like"/>
</dbReference>
<keyword evidence="8 10" id="KW-0326">Glycosidase</keyword>
<keyword evidence="7 10" id="KW-0119">Carbohydrate metabolism</keyword>
<dbReference type="PANTHER" id="PTHR42715:SF3">
    <property type="entry name" value="BETA-GLUCOSIDASE B-RELATED"/>
    <property type="match status" value="1"/>
</dbReference>
<keyword evidence="13" id="KW-1185">Reference proteome</keyword>
<dbReference type="EMBL" id="KQ964248">
    <property type="protein sequence ID" value="KXJ93549.1"/>
    <property type="molecule type" value="Genomic_DNA"/>
</dbReference>
<sequence length="844" mass="89776">MAVKTDIEAVLQSLTLEEKISLLAGANFWETVEVPGKVPSVKTSDGPNGARGADFSGGTPAACFPAASCVAATFDTAAAYKVGEALADETHSKGARCLLAPTVCIHRHPLGGRNFESFSEDPLLAGKLSSQVIQGVQSKGVAATIKHFAANEQETDRFTVNETVSERALREIYLRPFEIAIKEAKPWAVMTAYNHVNGTHCDSNDFLLKQVLRGDWAWDGLVMSDWGGTNSTAAAINSGLDLEMPGPTRLRKPEDVIAAIKAGKTSEAAVEERARRVLKFLDILKVFEDPETPPEQAIDKPEVRSLIRETAGHGAVLLKNDHGILPLSKDKVKGKKIAVLGLAKTALAHGGGSASVNAHYKITPWDALQSALGDSAELSFSPAFHTQRLLSPIAKDDPAVGSVTGLDGKPGWTMEWRNVKTNEAEDTTHGVSESNLLLAPDKGVGKMVAFVGDFTPAESGVHYLGCTGLGSALVHIDEELVFDQGGPCKDAMGFLFGALKEDEFTRDFEAGKTYRICIESNPPSGIKGLELLNDRAAVRLGLQPASAHDRDLTSEAVAAARDADYALIFTGHDPKWETEGQDQASFHLPRAGSQDALVAAVAAVNSNVVVVNSTGVAVALPWLEQVSGLVQAWFGGQECGNAIADVITGAVTPEGNLPFSWPRQIEDAPAHGNFPGEYDAQGQLQVEYKEGVFVGYRHYDRVDASKLRFPFGFGLSYTTFDVGNLSASRTGGGGGDAFALSVDVANTGNLAGGVLVQVYAGPVTPREDCPVKQLVAFQKVRLGAGEKKAGVQLTASARDLGYFDEGRGKWVVPKGKYRFILARSAAEEVGSVEVEVAEELVYAP</sequence>
<evidence type="ECO:0000313" key="13">
    <source>
        <dbReference type="Proteomes" id="UP000070501"/>
    </source>
</evidence>
<dbReference type="Pfam" id="PF01915">
    <property type="entry name" value="Glyco_hydro_3_C"/>
    <property type="match status" value="1"/>
</dbReference>
<evidence type="ECO:0000256" key="1">
    <source>
        <dbReference type="ARBA" id="ARBA00000448"/>
    </source>
</evidence>
<protein>
    <recommendedName>
        <fullName evidence="4 10">beta-glucosidase</fullName>
        <ecNumber evidence="4 10">3.2.1.21</ecNumber>
    </recommendedName>
</protein>
<dbReference type="InterPro" id="IPR013783">
    <property type="entry name" value="Ig-like_fold"/>
</dbReference>
<dbReference type="Pfam" id="PF14310">
    <property type="entry name" value="Fn3-like"/>
    <property type="match status" value="1"/>
</dbReference>
<evidence type="ECO:0000256" key="4">
    <source>
        <dbReference type="ARBA" id="ARBA00012744"/>
    </source>
</evidence>
<evidence type="ECO:0000256" key="10">
    <source>
        <dbReference type="RuleBase" id="RU361161"/>
    </source>
</evidence>
<keyword evidence="6" id="KW-0325">Glycoprotein</keyword>
<dbReference type="InterPro" id="IPR019800">
    <property type="entry name" value="Glyco_hydro_3_AS"/>
</dbReference>
<dbReference type="EC" id="3.2.1.21" evidence="4 10"/>
<reference evidence="13" key="1">
    <citation type="submission" date="2016-02" db="EMBL/GenBank/DDBJ databases">
        <title>Draft genome sequence of Microdochium bolleyi, a fungal endophyte of beachgrass.</title>
        <authorList>
            <consortium name="DOE Joint Genome Institute"/>
            <person name="David A.S."/>
            <person name="May G."/>
            <person name="Haridas S."/>
            <person name="Lim J."/>
            <person name="Wang M."/>
            <person name="Labutti K."/>
            <person name="Lipzen A."/>
            <person name="Barry K."/>
            <person name="Grigoriev I.V."/>
        </authorList>
    </citation>
    <scope>NUCLEOTIDE SEQUENCE [LARGE SCALE GENOMIC DNA]</scope>
    <source>
        <strain evidence="13">J235TASD1</strain>
    </source>
</reference>
<keyword evidence="5 10" id="KW-0378">Hydrolase</keyword>
<dbReference type="Gene3D" id="3.20.20.300">
    <property type="entry name" value="Glycoside hydrolase, family 3, N-terminal domain"/>
    <property type="match status" value="1"/>
</dbReference>
<accession>A0A136J8S6</accession>
<evidence type="ECO:0000256" key="3">
    <source>
        <dbReference type="ARBA" id="ARBA00005336"/>
    </source>
</evidence>
<keyword evidence="9 10" id="KW-0624">Polysaccharide degradation</keyword>
<dbReference type="PROSITE" id="PS00775">
    <property type="entry name" value="GLYCOSYL_HYDROL_F3"/>
    <property type="match status" value="1"/>
</dbReference>
<comment type="similarity">
    <text evidence="3 10">Belongs to the glycosyl hydrolase 3 family.</text>
</comment>
<dbReference type="Proteomes" id="UP000070501">
    <property type="component" value="Unassembled WGS sequence"/>
</dbReference>
<dbReference type="InterPro" id="IPR017853">
    <property type="entry name" value="GH"/>
</dbReference>